<comment type="function">
    <text evidence="4">Acts as a negative regulator of abscisic acid (ABA) response.</text>
</comment>
<feature type="compositionally biased region" description="Polar residues" evidence="5">
    <location>
        <begin position="258"/>
        <end position="272"/>
    </location>
</feature>
<dbReference type="Pfam" id="PF16135">
    <property type="entry name" value="TDBD"/>
    <property type="match status" value="1"/>
</dbReference>
<evidence type="ECO:0000256" key="4">
    <source>
        <dbReference type="RuleBase" id="RU369029"/>
    </source>
</evidence>
<evidence type="ECO:0000256" key="5">
    <source>
        <dbReference type="SAM" id="MobiDB-lite"/>
    </source>
</evidence>
<feature type="compositionally biased region" description="Polar residues" evidence="5">
    <location>
        <begin position="1"/>
        <end position="11"/>
    </location>
</feature>
<keyword evidence="9" id="KW-1185">Reference proteome</keyword>
<dbReference type="PANTHER" id="PTHR31413">
    <property type="entry name" value="AFP HOMOLOG 2"/>
    <property type="match status" value="1"/>
</dbReference>
<reference evidence="8 9" key="1">
    <citation type="journal article" date="2023" name="Hortic Res">
        <title>Pangenome of water caltrop reveals structural variations and asymmetric subgenome divergence after allopolyploidization.</title>
        <authorList>
            <person name="Zhang X."/>
            <person name="Chen Y."/>
            <person name="Wang L."/>
            <person name="Yuan Y."/>
            <person name="Fang M."/>
            <person name="Shi L."/>
            <person name="Lu R."/>
            <person name="Comes H.P."/>
            <person name="Ma Y."/>
            <person name="Chen Y."/>
            <person name="Huang G."/>
            <person name="Zhou Y."/>
            <person name="Zheng Z."/>
            <person name="Qiu Y."/>
        </authorList>
    </citation>
    <scope>NUCLEOTIDE SEQUENCE [LARGE SCALE GENOMIC DNA]</scope>
    <source>
        <strain evidence="8">F231</strain>
    </source>
</reference>
<dbReference type="GO" id="GO:0007165">
    <property type="term" value="P:signal transduction"/>
    <property type="evidence" value="ECO:0007669"/>
    <property type="project" value="InterPro"/>
</dbReference>
<dbReference type="GO" id="GO:0045892">
    <property type="term" value="P:negative regulation of DNA-templated transcription"/>
    <property type="evidence" value="ECO:0007669"/>
    <property type="project" value="TreeGrafter"/>
</dbReference>
<feature type="region of interest" description="Disordered" evidence="5">
    <location>
        <begin position="1"/>
        <end position="24"/>
    </location>
</feature>
<evidence type="ECO:0000256" key="3">
    <source>
        <dbReference type="ARBA" id="ARBA00023242"/>
    </source>
</evidence>
<dbReference type="InterPro" id="IPR031307">
    <property type="entry name" value="Ninja_fam"/>
</dbReference>
<keyword evidence="3 4" id="KW-0539">Nucleus</keyword>
<dbReference type="Pfam" id="PF07897">
    <property type="entry name" value="EAR"/>
    <property type="match status" value="1"/>
</dbReference>
<comment type="caution">
    <text evidence="8">The sequence shown here is derived from an EMBL/GenBank/DDBJ whole genome shotgun (WGS) entry which is preliminary data.</text>
</comment>
<feature type="domain" description="Ethylene-responsive binding factor-associated repression" evidence="6">
    <location>
        <begin position="60"/>
        <end position="94"/>
    </location>
</feature>
<comment type="similarity">
    <text evidence="2 4">Belongs to the Ninja family.</text>
</comment>
<dbReference type="InterPro" id="IPR012463">
    <property type="entry name" value="Ninja_motif"/>
</dbReference>
<evidence type="ECO:0000259" key="6">
    <source>
        <dbReference type="Pfam" id="PF07897"/>
    </source>
</evidence>
<dbReference type="Proteomes" id="UP001346149">
    <property type="component" value="Unassembled WGS sequence"/>
</dbReference>
<comment type="subcellular location">
    <subcellularLocation>
        <location evidence="1 4">Nucleus</location>
    </subcellularLocation>
</comment>
<gene>
    <name evidence="8" type="ORF">SAY86_008729</name>
</gene>
<evidence type="ECO:0000259" key="7">
    <source>
        <dbReference type="Pfam" id="PF16135"/>
    </source>
</evidence>
<dbReference type="EMBL" id="JAXQNO010000024">
    <property type="protein sequence ID" value="KAK4762961.1"/>
    <property type="molecule type" value="Genomic_DNA"/>
</dbReference>
<feature type="compositionally biased region" description="Basic and acidic residues" evidence="5">
    <location>
        <begin position="273"/>
        <end position="299"/>
    </location>
</feature>
<protein>
    <recommendedName>
        <fullName evidence="4">Ninja-family protein</fullName>
    </recommendedName>
    <alternativeName>
        <fullName evidence="4">ABI-binding protein</fullName>
    </alternativeName>
</protein>
<dbReference type="InterPro" id="IPR032310">
    <property type="entry name" value="NLS_NINJA_AFP-like"/>
</dbReference>
<proteinExistence type="inferred from homology"/>
<accession>A0AAN7QB74</accession>
<sequence>MCRLGTENSQMGEAGEGRINSSSSISRNLSLQFDKYPRDLLQRFMPSTQQSDYINPDEKTHELELNLGLSLGGQFGVDKSPKNSLIRSSSIAEFVSSAATPGDDSLSPSEGSYPPLTRTTSLPAESEEAWRKRKELQMMRRMVAKKRRSEKQRNLNSRAERESGSRGAEESEGPSRAYYNAAVPPLFGLSSWTQVVLGGGDSADSKGKGGVLGGSTSRGSAEPQGGCSIGMSEPDSRPKQGSGSGSCSSSPVKYQLLQDPTSNDDPSASSGTKNRETSPETLRPEMENPSKKPEPMENRGKEMGIKAVEDMPCVFTKGCGPNGRRIEGILYKYGKGEEVRIMCVCHGSFLSPAEFVKHAGGDNVTHPLRHIVINRNSSFTR</sequence>
<organism evidence="8 9">
    <name type="scientific">Trapa natans</name>
    <name type="common">Water chestnut</name>
    <dbReference type="NCBI Taxonomy" id="22666"/>
    <lineage>
        <taxon>Eukaryota</taxon>
        <taxon>Viridiplantae</taxon>
        <taxon>Streptophyta</taxon>
        <taxon>Embryophyta</taxon>
        <taxon>Tracheophyta</taxon>
        <taxon>Spermatophyta</taxon>
        <taxon>Magnoliopsida</taxon>
        <taxon>eudicotyledons</taxon>
        <taxon>Gunneridae</taxon>
        <taxon>Pentapetalae</taxon>
        <taxon>rosids</taxon>
        <taxon>malvids</taxon>
        <taxon>Myrtales</taxon>
        <taxon>Lythraceae</taxon>
        <taxon>Trapa</taxon>
    </lineage>
</organism>
<dbReference type="InterPro" id="IPR032308">
    <property type="entry name" value="TDBD"/>
</dbReference>
<feature type="domain" description="Tify" evidence="7">
    <location>
        <begin position="340"/>
        <end position="379"/>
    </location>
</feature>
<feature type="region of interest" description="Disordered" evidence="5">
    <location>
        <begin position="201"/>
        <end position="299"/>
    </location>
</feature>
<dbReference type="AlphaFoldDB" id="A0AAN7QB74"/>
<evidence type="ECO:0000313" key="8">
    <source>
        <dbReference type="EMBL" id="KAK4762961.1"/>
    </source>
</evidence>
<dbReference type="Pfam" id="PF16136">
    <property type="entry name" value="NLS_NINJA_AFP"/>
    <property type="match status" value="1"/>
</dbReference>
<name>A0AAN7QB74_TRANT</name>
<feature type="compositionally biased region" description="Basic and acidic residues" evidence="5">
    <location>
        <begin position="158"/>
        <end position="169"/>
    </location>
</feature>
<dbReference type="GO" id="GO:0009737">
    <property type="term" value="P:response to abscisic acid"/>
    <property type="evidence" value="ECO:0007669"/>
    <property type="project" value="TreeGrafter"/>
</dbReference>
<dbReference type="GO" id="GO:0005634">
    <property type="term" value="C:nucleus"/>
    <property type="evidence" value="ECO:0007669"/>
    <property type="project" value="UniProtKB-SubCell"/>
</dbReference>
<evidence type="ECO:0000256" key="2">
    <source>
        <dbReference type="ARBA" id="ARBA00006081"/>
    </source>
</evidence>
<feature type="region of interest" description="Disordered" evidence="5">
    <location>
        <begin position="98"/>
        <end position="176"/>
    </location>
</feature>
<evidence type="ECO:0000256" key="1">
    <source>
        <dbReference type="ARBA" id="ARBA00004123"/>
    </source>
</evidence>
<dbReference type="PANTHER" id="PTHR31413:SF46">
    <property type="entry name" value="NINJA-FAMILY PROTEIN AFP1"/>
    <property type="match status" value="1"/>
</dbReference>
<evidence type="ECO:0000313" key="9">
    <source>
        <dbReference type="Proteomes" id="UP001346149"/>
    </source>
</evidence>